<dbReference type="InterPro" id="IPR050378">
    <property type="entry name" value="Metallo-dep_Hydrolases_sf"/>
</dbReference>
<dbReference type="CDD" id="cd01297">
    <property type="entry name" value="D-aminoacylase"/>
    <property type="match status" value="1"/>
</dbReference>
<dbReference type="GO" id="GO:0016812">
    <property type="term" value="F:hydrolase activity, acting on carbon-nitrogen (but not peptide) bonds, in cyclic amides"/>
    <property type="evidence" value="ECO:0007669"/>
    <property type="project" value="TreeGrafter"/>
</dbReference>
<dbReference type="eggNOG" id="COG3653">
    <property type="taxonomic scope" value="Bacteria"/>
</dbReference>
<protein>
    <submittedName>
        <fullName evidence="4">D-aminoacylase domain protein</fullName>
    </submittedName>
</protein>
<dbReference type="Gene3D" id="2.30.40.10">
    <property type="entry name" value="Urease, subunit C, domain 1"/>
    <property type="match status" value="1"/>
</dbReference>
<evidence type="ECO:0000259" key="3">
    <source>
        <dbReference type="Pfam" id="PF07969"/>
    </source>
</evidence>
<sequence length="530" mass="58344">MLNRLLPFFISFLMPLLTQAQPYDLVIKNGRVVDGTGNPWVYADVAIQNGRIVQVGVVPAADAKRTIDATGLIVAPGFIDVHTHVEGSLEVQPGAPNFIYDGVTTMITGNCGGSSANLRTFFDTLRMQGISVNLGSLIGHNTVRMRVMKMAFREPTAREQTEMEALVEQAMKDGAVGLSTGLIYTPGTYARTPEVVNLAKMASRYGGVYASHIRNEGQNVKQAIEEAIQISREAKIPVEISHFKVASKPLWGKSTETVELVEAARREGLDVTVDQYPYTASSTSLESIVPSWALADGDSAVLNRFRDPVTRAKIRTEMLDGLARNLRKNYDYAVVASYKPDTTFNGLSISAINEKMGRKRSAATEADLIMELMERAQLKRIQMVYHTMSETDVETILRYPNTMIASDAGVAKLGVGMPHPRAYGTNARVLGRYVRERHVIPLEEAIRRMTSLPAQRFRLQDRGLLRPGYAADIVLFDEKAVSDKATYDLPHAYTTGISWVLVNGTPVVENNQHTGKRPGQVLLGPGYSKK</sequence>
<dbReference type="PANTHER" id="PTHR11647">
    <property type="entry name" value="HYDRANTOINASE/DIHYDROPYRIMIDINASE FAMILY MEMBER"/>
    <property type="match status" value="1"/>
</dbReference>
<feature type="chain" id="PRO_5003035934" evidence="2">
    <location>
        <begin position="21"/>
        <end position="530"/>
    </location>
</feature>
<dbReference type="RefSeq" id="WP_012930496.1">
    <property type="nucleotide sequence ID" value="NC_013730.1"/>
</dbReference>
<dbReference type="PANTHER" id="PTHR11647:SF1">
    <property type="entry name" value="COLLAPSIN RESPONSE MEDIATOR PROTEIN"/>
    <property type="match status" value="1"/>
</dbReference>
<dbReference type="AlphaFoldDB" id="D2QT76"/>
<dbReference type="Gene3D" id="3.20.20.140">
    <property type="entry name" value="Metal-dependent hydrolases"/>
    <property type="match status" value="1"/>
</dbReference>
<evidence type="ECO:0000313" key="5">
    <source>
        <dbReference type="Proteomes" id="UP000002028"/>
    </source>
</evidence>
<feature type="domain" description="Amidohydrolase 3" evidence="3">
    <location>
        <begin position="65"/>
        <end position="508"/>
    </location>
</feature>
<dbReference type="GO" id="GO:0005829">
    <property type="term" value="C:cytosol"/>
    <property type="evidence" value="ECO:0007669"/>
    <property type="project" value="TreeGrafter"/>
</dbReference>
<organism evidence="4 5">
    <name type="scientific">Spirosoma linguale (strain ATCC 33905 / DSM 74 / LMG 10896 / Claus 1)</name>
    <dbReference type="NCBI Taxonomy" id="504472"/>
    <lineage>
        <taxon>Bacteria</taxon>
        <taxon>Pseudomonadati</taxon>
        <taxon>Bacteroidota</taxon>
        <taxon>Cytophagia</taxon>
        <taxon>Cytophagales</taxon>
        <taxon>Cytophagaceae</taxon>
        <taxon>Spirosoma</taxon>
    </lineage>
</organism>
<feature type="signal peptide" evidence="2">
    <location>
        <begin position="1"/>
        <end position="20"/>
    </location>
</feature>
<dbReference type="Gene3D" id="3.30.1490.130">
    <property type="entry name" value="D-aminoacylase. Domain 3"/>
    <property type="match status" value="1"/>
</dbReference>
<dbReference type="InterPro" id="IPR032466">
    <property type="entry name" value="Metal_Hydrolase"/>
</dbReference>
<dbReference type="InterPro" id="IPR023100">
    <property type="entry name" value="D-aminoacylase_insert_dom_sf"/>
</dbReference>
<evidence type="ECO:0000313" key="4">
    <source>
        <dbReference type="EMBL" id="ADB42008.1"/>
    </source>
</evidence>
<keyword evidence="5" id="KW-1185">Reference proteome</keyword>
<dbReference type="HOGENOM" id="CLU_016107_2_1_10"/>
<evidence type="ECO:0000256" key="1">
    <source>
        <dbReference type="SAM" id="MobiDB-lite"/>
    </source>
</evidence>
<keyword evidence="2" id="KW-0732">Signal</keyword>
<dbReference type="Proteomes" id="UP000002028">
    <property type="component" value="Chromosome"/>
</dbReference>
<dbReference type="STRING" id="504472.Slin_6046"/>
<name>D2QT76_SPILD</name>
<dbReference type="KEGG" id="sli:Slin_6046"/>
<dbReference type="GO" id="GO:0016811">
    <property type="term" value="F:hydrolase activity, acting on carbon-nitrogen (but not peptide) bonds, in linear amides"/>
    <property type="evidence" value="ECO:0007669"/>
    <property type="project" value="InterPro"/>
</dbReference>
<dbReference type="EMBL" id="CP001769">
    <property type="protein sequence ID" value="ADB42008.1"/>
    <property type="molecule type" value="Genomic_DNA"/>
</dbReference>
<accession>D2QT76</accession>
<evidence type="ECO:0000256" key="2">
    <source>
        <dbReference type="SAM" id="SignalP"/>
    </source>
</evidence>
<dbReference type="InterPro" id="IPR011059">
    <property type="entry name" value="Metal-dep_hydrolase_composite"/>
</dbReference>
<feature type="region of interest" description="Disordered" evidence="1">
    <location>
        <begin position="510"/>
        <end position="530"/>
    </location>
</feature>
<dbReference type="SUPFAM" id="SSF51556">
    <property type="entry name" value="Metallo-dependent hydrolases"/>
    <property type="match status" value="1"/>
</dbReference>
<dbReference type="SUPFAM" id="SSF51338">
    <property type="entry name" value="Composite domain of metallo-dependent hydrolases"/>
    <property type="match status" value="1"/>
</dbReference>
<reference evidence="4 5" key="1">
    <citation type="journal article" date="2010" name="Stand. Genomic Sci.">
        <title>Complete genome sequence of Spirosoma linguale type strain (1).</title>
        <authorList>
            <person name="Lail K."/>
            <person name="Sikorski J."/>
            <person name="Saunders E."/>
            <person name="Lapidus A."/>
            <person name="Glavina Del Rio T."/>
            <person name="Copeland A."/>
            <person name="Tice H."/>
            <person name="Cheng J.-F."/>
            <person name="Lucas S."/>
            <person name="Nolan M."/>
            <person name="Bruce D."/>
            <person name="Goodwin L."/>
            <person name="Pitluck S."/>
            <person name="Ivanova N."/>
            <person name="Mavromatis K."/>
            <person name="Ovchinnikova G."/>
            <person name="Pati A."/>
            <person name="Chen A."/>
            <person name="Palaniappan K."/>
            <person name="Land M."/>
            <person name="Hauser L."/>
            <person name="Chang Y.-J."/>
            <person name="Jeffries C.D."/>
            <person name="Chain P."/>
            <person name="Brettin T."/>
            <person name="Detter J.C."/>
            <person name="Schuetze A."/>
            <person name="Rohde M."/>
            <person name="Tindall B.J."/>
            <person name="Goeker M."/>
            <person name="Bristow J."/>
            <person name="Eisen J.A."/>
            <person name="Markowitz V."/>
            <person name="Hugenholtz P."/>
            <person name="Kyrpides N.C."/>
            <person name="Klenk H.-P."/>
            <person name="Chen F."/>
        </authorList>
    </citation>
    <scope>NUCLEOTIDE SEQUENCE [LARGE SCALE GENOMIC DNA]</scope>
    <source>
        <strain evidence="5">ATCC 33905 / DSM 74 / LMG 10896 / Claus 1</strain>
    </source>
</reference>
<gene>
    <name evidence="4" type="ordered locus">Slin_6046</name>
</gene>
<dbReference type="Pfam" id="PF07969">
    <property type="entry name" value="Amidohydro_3"/>
    <property type="match status" value="1"/>
</dbReference>
<dbReference type="InterPro" id="IPR013108">
    <property type="entry name" value="Amidohydro_3"/>
</dbReference>
<proteinExistence type="predicted"/>